<comment type="similarity">
    <text evidence="3">Belongs to the AB hydrolase superfamily. LDAH family.</text>
</comment>
<keyword evidence="6" id="KW-0378">Hydrolase</keyword>
<evidence type="ECO:0000256" key="1">
    <source>
        <dbReference type="ARBA" id="ARBA00004240"/>
    </source>
</evidence>
<evidence type="ECO:0000256" key="5">
    <source>
        <dbReference type="ARBA" id="ARBA00022677"/>
    </source>
</evidence>
<evidence type="ECO:0000313" key="12">
    <source>
        <dbReference type="Proteomes" id="UP001178461"/>
    </source>
</evidence>
<dbReference type="GO" id="GO:0035356">
    <property type="term" value="P:intracellular triglyceride homeostasis"/>
    <property type="evidence" value="ECO:0007669"/>
    <property type="project" value="UniProtKB-ARBA"/>
</dbReference>
<evidence type="ECO:0000256" key="10">
    <source>
        <dbReference type="ARBA" id="ARBA00049527"/>
    </source>
</evidence>
<dbReference type="EMBL" id="OX395128">
    <property type="protein sequence ID" value="CAI5769425.1"/>
    <property type="molecule type" value="Genomic_DNA"/>
</dbReference>
<dbReference type="GO" id="GO:0005783">
    <property type="term" value="C:endoplasmic reticulum"/>
    <property type="evidence" value="ECO:0007669"/>
    <property type="project" value="UniProtKB-SubCell"/>
</dbReference>
<keyword evidence="5" id="KW-0551">Lipid droplet</keyword>
<evidence type="ECO:0000256" key="8">
    <source>
        <dbReference type="ARBA" id="ARBA00031924"/>
    </source>
</evidence>
<reference evidence="11" key="1">
    <citation type="submission" date="2022-12" db="EMBL/GenBank/DDBJ databases">
        <authorList>
            <person name="Alioto T."/>
            <person name="Alioto T."/>
            <person name="Gomez Garrido J."/>
        </authorList>
    </citation>
    <scope>NUCLEOTIDE SEQUENCE</scope>
</reference>
<evidence type="ECO:0000256" key="4">
    <source>
        <dbReference type="ARBA" id="ARBA00019242"/>
    </source>
</evidence>
<dbReference type="Proteomes" id="UP001178461">
    <property type="component" value="Chromosome 3"/>
</dbReference>
<comment type="catalytic activity">
    <reaction evidence="10">
        <text>a cholesterol ester + H2O = cholesterol + a fatty acid + H(+)</text>
        <dbReference type="Rhea" id="RHEA:36403"/>
        <dbReference type="ChEBI" id="CHEBI:15377"/>
        <dbReference type="ChEBI" id="CHEBI:15378"/>
        <dbReference type="ChEBI" id="CHEBI:16113"/>
        <dbReference type="ChEBI" id="CHEBI:17002"/>
        <dbReference type="ChEBI" id="CHEBI:28868"/>
        <dbReference type="EC" id="3.1.1.13"/>
    </reaction>
    <physiologicalReaction direction="left-to-right" evidence="10">
        <dbReference type="Rhea" id="RHEA:36404"/>
    </physiologicalReaction>
</comment>
<keyword evidence="7" id="KW-0256">Endoplasmic reticulum</keyword>
<comment type="subcellular location">
    <subcellularLocation>
        <location evidence="1">Endoplasmic reticulum</location>
    </subcellularLocation>
    <subcellularLocation>
        <location evidence="2">Lipid droplet</location>
    </subcellularLocation>
</comment>
<dbReference type="InterPro" id="IPR019363">
    <property type="entry name" value="LDAH"/>
</dbReference>
<dbReference type="InterPro" id="IPR029058">
    <property type="entry name" value="AB_hydrolase_fold"/>
</dbReference>
<name>A0AA35K0T0_9SAUR</name>
<keyword evidence="12" id="KW-1185">Reference proteome</keyword>
<evidence type="ECO:0000256" key="9">
    <source>
        <dbReference type="ARBA" id="ARBA00039150"/>
    </source>
</evidence>
<dbReference type="PANTHER" id="PTHR13390:SF0">
    <property type="entry name" value="LIPID DROPLET-ASSOCIATED HYDROLASE"/>
    <property type="match status" value="1"/>
</dbReference>
<organism evidence="11 12">
    <name type="scientific">Podarcis lilfordi</name>
    <name type="common">Lilford's wall lizard</name>
    <dbReference type="NCBI Taxonomy" id="74358"/>
    <lineage>
        <taxon>Eukaryota</taxon>
        <taxon>Metazoa</taxon>
        <taxon>Chordata</taxon>
        <taxon>Craniata</taxon>
        <taxon>Vertebrata</taxon>
        <taxon>Euteleostomi</taxon>
        <taxon>Lepidosauria</taxon>
        <taxon>Squamata</taxon>
        <taxon>Bifurcata</taxon>
        <taxon>Unidentata</taxon>
        <taxon>Episquamata</taxon>
        <taxon>Laterata</taxon>
        <taxon>Lacertibaenia</taxon>
        <taxon>Lacertidae</taxon>
        <taxon>Podarcis</taxon>
    </lineage>
</organism>
<proteinExistence type="inferred from homology"/>
<dbReference type="FunFam" id="3.40.50.1820:FF:000068">
    <property type="entry name" value="Lipid droplet associated hydrolase"/>
    <property type="match status" value="1"/>
</dbReference>
<dbReference type="Gene3D" id="3.40.50.1820">
    <property type="entry name" value="alpha/beta hydrolase"/>
    <property type="match status" value="1"/>
</dbReference>
<evidence type="ECO:0000256" key="7">
    <source>
        <dbReference type="ARBA" id="ARBA00022824"/>
    </source>
</evidence>
<evidence type="ECO:0000313" key="11">
    <source>
        <dbReference type="EMBL" id="CAI5769425.1"/>
    </source>
</evidence>
<evidence type="ECO:0000256" key="2">
    <source>
        <dbReference type="ARBA" id="ARBA00004502"/>
    </source>
</evidence>
<dbReference type="GO" id="GO:0042632">
    <property type="term" value="P:cholesterol homeostasis"/>
    <property type="evidence" value="ECO:0007669"/>
    <property type="project" value="UniProtKB-ARBA"/>
</dbReference>
<dbReference type="AlphaFoldDB" id="A0AA35K0T0"/>
<dbReference type="GO" id="GO:0019915">
    <property type="term" value="P:lipid storage"/>
    <property type="evidence" value="ECO:0007669"/>
    <property type="project" value="InterPro"/>
</dbReference>
<evidence type="ECO:0000256" key="3">
    <source>
        <dbReference type="ARBA" id="ARBA00008300"/>
    </source>
</evidence>
<evidence type="ECO:0000256" key="6">
    <source>
        <dbReference type="ARBA" id="ARBA00022801"/>
    </source>
</evidence>
<protein>
    <recommendedName>
        <fullName evidence="4">Lipid droplet-associated hydrolase</fullName>
        <ecNumber evidence="9">3.1.1.13</ecNumber>
    </recommendedName>
    <alternativeName>
        <fullName evidence="8">Lipid droplet-associated serine hydrolase</fullName>
    </alternativeName>
</protein>
<accession>A0AA35K0T0</accession>
<dbReference type="Pfam" id="PF10230">
    <property type="entry name" value="LIDHydrolase"/>
    <property type="match status" value="1"/>
</dbReference>
<dbReference type="GO" id="GO:0004771">
    <property type="term" value="F:sterol ester esterase activity"/>
    <property type="evidence" value="ECO:0007669"/>
    <property type="project" value="UniProtKB-EC"/>
</dbReference>
<sequence length="319" mass="36788">MKSEPEVPLHEEFTYVYGMATQVIKCGPWKDLWKCKSAPKALLLVIPGNPGLPGYYRAFLKKLYSCLNQQYPVWVVGQAGHCKLPQGMKMIEETDVNKLNDGFGLRGQIEHKLSFIRKNVPKDVKLVLIGHSIGAHMIIEMMERAQDVEILRSLLLFPTVERMAASPQGKIMTPLLTWFRYPLYMLSYFALFLPDRIKHFMLRLASVVLHLDDATLATTIDFLNFDSVVNAVYLGNQEMKAVVERDNTAIRKHLKKLTFYYGSIDHWCPVQYYEEMKRDFPDGDIRLCEKGFRHAFMIGSSEEMAEMVADWVRDDLARL</sequence>
<dbReference type="SUPFAM" id="SSF53474">
    <property type="entry name" value="alpha/beta-Hydrolases"/>
    <property type="match status" value="1"/>
</dbReference>
<dbReference type="EC" id="3.1.1.13" evidence="9"/>
<gene>
    <name evidence="11" type="ORF">PODLI_1B026018</name>
</gene>
<dbReference type="GO" id="GO:0005811">
    <property type="term" value="C:lipid droplet"/>
    <property type="evidence" value="ECO:0007669"/>
    <property type="project" value="UniProtKB-SubCell"/>
</dbReference>
<dbReference type="PANTHER" id="PTHR13390">
    <property type="entry name" value="LIPASE"/>
    <property type="match status" value="1"/>
</dbReference>
<dbReference type="GO" id="GO:0160077">
    <property type="term" value="P:lipid droplet fusion"/>
    <property type="evidence" value="ECO:0007669"/>
    <property type="project" value="UniProtKB-ARBA"/>
</dbReference>